<sequence length="156" mass="17671">MSENPNETKLVNFAMSNGTRRKIINFLADGCRSTGEIGEIIGKATLDFHLRILQQAGLIELEEETVKLSEYGKSFLKNKTEKVEEKTVDFSQAKQIEIARIRQLSPCIADSSRLRVSANMTPPLGGILKLLEPLFPRKEPEYEDNHEHLQILADYI</sequence>
<dbReference type="KEGG" id="msw:MSSIT_3269"/>
<dbReference type="CDD" id="cd00090">
    <property type="entry name" value="HTH_ARSR"/>
    <property type="match status" value="1"/>
</dbReference>
<dbReference type="GeneID" id="24862183"/>
<dbReference type="Gene3D" id="1.10.10.10">
    <property type="entry name" value="Winged helix-like DNA-binding domain superfamily/Winged helix DNA-binding domain"/>
    <property type="match status" value="1"/>
</dbReference>
<dbReference type="GO" id="GO:0003700">
    <property type="term" value="F:DNA-binding transcription factor activity"/>
    <property type="evidence" value="ECO:0007669"/>
    <property type="project" value="InterPro"/>
</dbReference>
<evidence type="ECO:0000259" key="1">
    <source>
        <dbReference type="SMART" id="SM00418"/>
    </source>
</evidence>
<dbReference type="Pfam" id="PF12840">
    <property type="entry name" value="HTH_20"/>
    <property type="match status" value="1"/>
</dbReference>
<gene>
    <name evidence="2" type="ORF">MSSIT_3269</name>
</gene>
<dbReference type="HOGENOM" id="CLU_1682728_0_0_2"/>
<evidence type="ECO:0000313" key="2">
    <source>
        <dbReference type="EMBL" id="AKB29988.1"/>
    </source>
</evidence>
<dbReference type="InterPro" id="IPR001845">
    <property type="entry name" value="HTH_ArsR_DNA-bd_dom"/>
</dbReference>
<dbReference type="InterPro" id="IPR036388">
    <property type="entry name" value="WH-like_DNA-bd_sf"/>
</dbReference>
<dbReference type="InterPro" id="IPR036390">
    <property type="entry name" value="WH_DNA-bd_sf"/>
</dbReference>
<dbReference type="AlphaFoldDB" id="A0A0E3P7V0"/>
<dbReference type="EMBL" id="CP009506">
    <property type="protein sequence ID" value="AKB29988.1"/>
    <property type="molecule type" value="Genomic_DNA"/>
</dbReference>
<reference evidence="2 3" key="1">
    <citation type="submission" date="2014-07" db="EMBL/GenBank/DDBJ databases">
        <title>Methanogenic archaea and the global carbon cycle.</title>
        <authorList>
            <person name="Henriksen J.R."/>
            <person name="Luke J."/>
            <person name="Reinhart S."/>
            <person name="Benedict M.N."/>
            <person name="Youngblut N.D."/>
            <person name="Metcalf M.E."/>
            <person name="Whitaker R.J."/>
            <person name="Metcalf W.W."/>
        </authorList>
    </citation>
    <scope>NUCLEOTIDE SEQUENCE [LARGE SCALE GENOMIC DNA]</scope>
    <source>
        <strain evidence="2 3">T4/M</strain>
    </source>
</reference>
<accession>A0A0E3P7V0</accession>
<dbReference type="InterPro" id="IPR011991">
    <property type="entry name" value="ArsR-like_HTH"/>
</dbReference>
<dbReference type="PATRIC" id="fig|1434120.4.peg.4246"/>
<dbReference type="RefSeq" id="WP_231589954.1">
    <property type="nucleotide sequence ID" value="NZ_CP009506.1"/>
</dbReference>
<dbReference type="SUPFAM" id="SSF46785">
    <property type="entry name" value="Winged helix' DNA-binding domain"/>
    <property type="match status" value="1"/>
</dbReference>
<keyword evidence="3" id="KW-1185">Reference proteome</keyword>
<dbReference type="SMART" id="SM00418">
    <property type="entry name" value="HTH_ARSR"/>
    <property type="match status" value="1"/>
</dbReference>
<name>A0A0E3P7V0_9EURY</name>
<dbReference type="Proteomes" id="UP000033111">
    <property type="component" value="Chromosome"/>
</dbReference>
<evidence type="ECO:0000313" key="3">
    <source>
        <dbReference type="Proteomes" id="UP000033111"/>
    </source>
</evidence>
<protein>
    <recommendedName>
        <fullName evidence="1">HTH arsR-type domain-containing protein</fullName>
    </recommendedName>
</protein>
<feature type="domain" description="HTH arsR-type" evidence="1">
    <location>
        <begin position="11"/>
        <end position="92"/>
    </location>
</feature>
<proteinExistence type="predicted"/>
<organism evidence="2 3">
    <name type="scientific">Methanosarcina siciliae T4/M</name>
    <dbReference type="NCBI Taxonomy" id="1434120"/>
    <lineage>
        <taxon>Archaea</taxon>
        <taxon>Methanobacteriati</taxon>
        <taxon>Methanobacteriota</taxon>
        <taxon>Stenosarchaea group</taxon>
        <taxon>Methanomicrobia</taxon>
        <taxon>Methanosarcinales</taxon>
        <taxon>Methanosarcinaceae</taxon>
        <taxon>Methanosarcina</taxon>
    </lineage>
</organism>